<evidence type="ECO:0000313" key="2">
    <source>
        <dbReference type="EMBL" id="AZU64567.1"/>
    </source>
</evidence>
<feature type="compositionally biased region" description="Basic and acidic residues" evidence="1">
    <location>
        <begin position="28"/>
        <end position="47"/>
    </location>
</feature>
<proteinExistence type="predicted"/>
<dbReference type="EMBL" id="CP022572">
    <property type="protein sequence ID" value="AZU64567.1"/>
    <property type="molecule type" value="Genomic_DNA"/>
</dbReference>
<reference evidence="2 3" key="1">
    <citation type="submission" date="2017-07" db="EMBL/GenBank/DDBJ databases">
        <title>The complete genome sequence of Bacillus mesonae strain H20-5, an efficient strain improving plant abiotic stress resistance.</title>
        <authorList>
            <person name="Kim S.Y."/>
            <person name="Song H."/>
            <person name="Sang M.K."/>
            <person name="Weon H.-Y."/>
            <person name="Song J."/>
        </authorList>
    </citation>
    <scope>NUCLEOTIDE SEQUENCE [LARGE SCALE GENOMIC DNA]</scope>
    <source>
        <strain evidence="2 3">H20-5</strain>
    </source>
</reference>
<dbReference type="Proteomes" id="UP000282892">
    <property type="component" value="Chromosome"/>
</dbReference>
<dbReference type="KEGG" id="nmk:CHR53_26905"/>
<evidence type="ECO:0000313" key="3">
    <source>
        <dbReference type="Proteomes" id="UP000282892"/>
    </source>
</evidence>
<feature type="compositionally biased region" description="Basic and acidic residues" evidence="1">
    <location>
        <begin position="72"/>
        <end position="84"/>
    </location>
</feature>
<sequence length="147" mass="16396">MAKNDVDEQDMEQAGYNGDEAVFQRQGKQNEREGASLNSDRELRKNDGQSGSNGRQMQREDGRMNQDGQQQQHEDCGCGDDQGKAMKGVADQQQEADSLGLDLDIQEDGGRRILEGSSIDEYRERQLKGGQGEIPEERPYGKQRFGG</sequence>
<name>A0A3Q9QVZ5_9BACI</name>
<organism evidence="2 3">
    <name type="scientific">Neobacillus mesonae</name>
    <dbReference type="NCBI Taxonomy" id="1193713"/>
    <lineage>
        <taxon>Bacteria</taxon>
        <taxon>Bacillati</taxon>
        <taxon>Bacillota</taxon>
        <taxon>Bacilli</taxon>
        <taxon>Bacillales</taxon>
        <taxon>Bacillaceae</taxon>
        <taxon>Neobacillus</taxon>
    </lineage>
</organism>
<dbReference type="AlphaFoldDB" id="A0A3Q9QVZ5"/>
<protein>
    <submittedName>
        <fullName evidence="2">Uncharacterized protein</fullName>
    </submittedName>
</protein>
<feature type="compositionally biased region" description="Basic and acidic residues" evidence="1">
    <location>
        <begin position="108"/>
        <end position="127"/>
    </location>
</feature>
<keyword evidence="3" id="KW-1185">Reference proteome</keyword>
<evidence type="ECO:0000256" key="1">
    <source>
        <dbReference type="SAM" id="MobiDB-lite"/>
    </source>
</evidence>
<accession>A0A3Q9QVZ5</accession>
<gene>
    <name evidence="2" type="ORF">CHR53_26905</name>
</gene>
<dbReference type="RefSeq" id="WP_127489368.1">
    <property type="nucleotide sequence ID" value="NZ_CP022572.1"/>
</dbReference>
<feature type="region of interest" description="Disordered" evidence="1">
    <location>
        <begin position="1"/>
        <end position="147"/>
    </location>
</feature>